<organism evidence="1 2">
    <name type="scientific">Didymella glomerata</name>
    <dbReference type="NCBI Taxonomy" id="749621"/>
    <lineage>
        <taxon>Eukaryota</taxon>
        <taxon>Fungi</taxon>
        <taxon>Dikarya</taxon>
        <taxon>Ascomycota</taxon>
        <taxon>Pezizomycotina</taxon>
        <taxon>Dothideomycetes</taxon>
        <taxon>Pleosporomycetidae</taxon>
        <taxon>Pleosporales</taxon>
        <taxon>Pleosporineae</taxon>
        <taxon>Didymellaceae</taxon>
        <taxon>Didymella</taxon>
    </lineage>
</organism>
<sequence>MKMLDLPTPPPDTELSDSASRALEKLLQRSPEDLALLELIYTKVMNTLEYKMSFFLPIPASQYDPVSKTPTTILQDTGVLLTMPEEFAQLVLRMIEGLTHKLSREDMSDEQWKKVETLTARLAVQHPDHVTNVTRLWEETINIAGEKRKSLILKDLGLLFQHRDDEVVVMLDRLGVSAELFQVEDEDILVIQDEDEDDWETEAE</sequence>
<evidence type="ECO:0000313" key="2">
    <source>
        <dbReference type="Proteomes" id="UP001140562"/>
    </source>
</evidence>
<evidence type="ECO:0000313" key="1">
    <source>
        <dbReference type="EMBL" id="KAJ4332914.1"/>
    </source>
</evidence>
<proteinExistence type="predicted"/>
<dbReference type="AlphaFoldDB" id="A0A9W8WTS2"/>
<name>A0A9W8WTS2_9PLEO</name>
<keyword evidence="2" id="KW-1185">Reference proteome</keyword>
<dbReference type="OrthoDB" id="3785409at2759"/>
<protein>
    <submittedName>
        <fullName evidence="1">Uncharacterized protein</fullName>
    </submittedName>
</protein>
<dbReference type="EMBL" id="JAPEUV010000106">
    <property type="protein sequence ID" value="KAJ4332914.1"/>
    <property type="molecule type" value="Genomic_DNA"/>
</dbReference>
<comment type="caution">
    <text evidence="1">The sequence shown here is derived from an EMBL/GenBank/DDBJ whole genome shotgun (WGS) entry which is preliminary data.</text>
</comment>
<reference evidence="1" key="1">
    <citation type="submission" date="2022-10" db="EMBL/GenBank/DDBJ databases">
        <title>Tapping the CABI collections for fungal endophytes: first genome assemblies for Collariella, Neodidymelliopsis, Ascochyta clinopodiicola, Didymella pomorum, Didymosphaeria variabile, Neocosmospora piperis and Neocucurbitaria cava.</title>
        <authorList>
            <person name="Hill R."/>
        </authorList>
    </citation>
    <scope>NUCLEOTIDE SEQUENCE</scope>
    <source>
        <strain evidence="1">IMI 360193</strain>
    </source>
</reference>
<dbReference type="Proteomes" id="UP001140562">
    <property type="component" value="Unassembled WGS sequence"/>
</dbReference>
<accession>A0A9W8WTS2</accession>
<gene>
    <name evidence="1" type="ORF">N0V87_008044</name>
</gene>